<protein>
    <submittedName>
        <fullName evidence="1">Uncharacterized protein</fullName>
    </submittedName>
</protein>
<reference evidence="2" key="1">
    <citation type="submission" date="2017-05" db="EMBL/GenBank/DDBJ databases">
        <authorList>
            <person name="Sung H."/>
        </authorList>
    </citation>
    <scope>NUCLEOTIDE SEQUENCE [LARGE SCALE GENOMIC DNA]</scope>
    <source>
        <strain evidence="2">AR23208</strain>
    </source>
</reference>
<dbReference type="RefSeq" id="WP_087458367.1">
    <property type="nucleotide sequence ID" value="NZ_CP021434.1"/>
</dbReference>
<gene>
    <name evidence="1" type="ORF">CBW65_20110</name>
</gene>
<keyword evidence="2" id="KW-1185">Reference proteome</keyword>
<name>A0A1Y0IRY5_9BACL</name>
<dbReference type="AlphaFoldDB" id="A0A1Y0IRY5"/>
<dbReference type="Pfam" id="PF11385">
    <property type="entry name" value="DUF3189"/>
    <property type="match status" value="1"/>
</dbReference>
<dbReference type="KEGG" id="tum:CBW65_20110"/>
<dbReference type="InterPro" id="IPR021525">
    <property type="entry name" value="DUF3189"/>
</dbReference>
<sequence>MKHRVYYDDGEGVAAMLTAAIRLKLLPEDVLPDKAFLEKFLAGYSGHGQRPGTVCLLGEERGERVYWCGLGGMAEVVVRTWRHFLSLYRQKQSDFTFCYVPVPKRRRWKRGEKLLQRGRREESRRLLAQAAVQEYAVFLTVLMSEWQGG</sequence>
<dbReference type="EMBL" id="CP021434">
    <property type="protein sequence ID" value="ARU63020.1"/>
    <property type="molecule type" value="Genomic_DNA"/>
</dbReference>
<accession>A0A1Y0IRY5</accession>
<dbReference type="OrthoDB" id="2381595at2"/>
<evidence type="ECO:0000313" key="1">
    <source>
        <dbReference type="EMBL" id="ARU63020.1"/>
    </source>
</evidence>
<dbReference type="Proteomes" id="UP000195437">
    <property type="component" value="Chromosome"/>
</dbReference>
<proteinExistence type="predicted"/>
<evidence type="ECO:0000313" key="2">
    <source>
        <dbReference type="Proteomes" id="UP000195437"/>
    </source>
</evidence>
<organism evidence="1 2">
    <name type="scientific">Tumebacillus avium</name>
    <dbReference type="NCBI Taxonomy" id="1903704"/>
    <lineage>
        <taxon>Bacteria</taxon>
        <taxon>Bacillati</taxon>
        <taxon>Bacillota</taxon>
        <taxon>Bacilli</taxon>
        <taxon>Bacillales</taxon>
        <taxon>Alicyclobacillaceae</taxon>
        <taxon>Tumebacillus</taxon>
    </lineage>
</organism>